<dbReference type="Proteomes" id="UP000188605">
    <property type="component" value="Unassembled WGS sequence"/>
</dbReference>
<organism evidence="1 2">
    <name type="scientific">Candidatus Epulonipiscium fishelsonii</name>
    <dbReference type="NCBI Taxonomy" id="77094"/>
    <lineage>
        <taxon>Bacteria</taxon>
        <taxon>Bacillati</taxon>
        <taxon>Bacillota</taxon>
        <taxon>Clostridia</taxon>
        <taxon>Lachnospirales</taxon>
        <taxon>Lachnospiraceae</taxon>
        <taxon>Candidatus Epulonipiscium</taxon>
    </lineage>
</organism>
<reference evidence="1" key="1">
    <citation type="submission" date="2016-08" db="EMBL/GenBank/DDBJ databases">
        <authorList>
            <person name="Ngugi D.K."/>
            <person name="Miyake S."/>
            <person name="Stingl U."/>
        </authorList>
    </citation>
    <scope>NUCLEOTIDE SEQUENCE</scope>
    <source>
        <strain evidence="1">SCG-B11WGA-EpuloA1</strain>
    </source>
</reference>
<gene>
    <name evidence="1" type="ORF">AN396_00110</name>
</gene>
<evidence type="ECO:0000313" key="2">
    <source>
        <dbReference type="Proteomes" id="UP000188605"/>
    </source>
</evidence>
<protein>
    <submittedName>
        <fullName evidence="1">Uncharacterized protein</fullName>
    </submittedName>
</protein>
<accession>A0ACC8XH30</accession>
<evidence type="ECO:0000313" key="1">
    <source>
        <dbReference type="EMBL" id="ONI42999.1"/>
    </source>
</evidence>
<sequence length="315" mass="37520">MELSIILPYYNHANKLYRLLRTLPIDKKEVEVIVVNDHSNLNNEIYEKIKKKYEANNVIFMDNDINKKGAGSAVNKALKHAKGKWITLVGADDYFLKNNWTVLSKYFDCDVDTIFFTPISVEEYTTKLSDRHSSYKKIIYNYKDEQNRINELYLRYGFHSACSRLIKRKFIEKYNLRFAETHVANDVKFSIRLGHYMKNFIVTKEVFYCITKDKGSLTTTVTDENFITRLKINLQKYKFLRKYLSEKELELFEPNGIPILVTAIQTKMKLNTIQTIFALFKKNKINIFKIKRNYINIRKMIDYVNRLKQIKKFRD</sequence>
<dbReference type="EMBL" id="LJDB01000001">
    <property type="protein sequence ID" value="ONI42999.1"/>
    <property type="molecule type" value="Genomic_DNA"/>
</dbReference>
<proteinExistence type="predicted"/>
<comment type="caution">
    <text evidence="1">The sequence shown here is derived from an EMBL/GenBank/DDBJ whole genome shotgun (WGS) entry which is preliminary data.</text>
</comment>
<keyword evidence="2" id="KW-1185">Reference proteome</keyword>
<name>A0ACC8XH30_9FIRM</name>